<accession>A0A7Y9YC74</accession>
<evidence type="ECO:0000256" key="2">
    <source>
        <dbReference type="ARBA" id="ARBA00022630"/>
    </source>
</evidence>
<sequence>MSTASSPTATSSATSAEQTRPVSGLPDPGERVPPVAWPTLALYAGTLALFALEMVGVLAAGWSPWVTVPMGTAVTFLMFSVLHEATHHAVSTSDRLNNLMGHLSVPFVAPYGTFGMIGFIHIEHHRNTNEQKSVDPDAWTSEGPWWQLPFRWMTIDLWYFVFYLRRIPQRPRGEVVATSLMFVAVVGGFGWLVAAGHGATLAVAFLVPQRLGLGVLAWWFDYLPHHGLPFTGRQDKYRATRIRVGGEGWMTPLFVYQNYHLVHHLHPSVPFYRYVRAWRRNEQAYLDHNAAISTVFGRSLTPSEYRTWRRLTDTYDAPAATTGGTERAVPRFHPLRVATVEPLTSESTAVTFTVPADLAAAYEHRAGQHVTLRAVVDGQDVRRSYSLLPAQAGTLRVAVKRIEGGVFSGYVHQRLRTDDILDVMTPAGRFGHDTDADAQRSYVGVAAGSGITPVLAILADTLEAEPRSTATLVYGNRTTASTMLRDEVDALAERYADRLTVHHVLSRELGATRTARAGRISAALLDELVPGDVDRWFLCGPEQLVEDLSAALPARGGQVLTEVFHTEQGHADLELDVESQVTVTLAGQDTTFALRSGSDTVLDAALREGVDAPYSCAGGACGTCRAKVLLGRAVMDQDHALDDAERAAGYVLTCQAHPISEELRVTYDE</sequence>
<dbReference type="GO" id="GO:0051537">
    <property type="term" value="F:2 iron, 2 sulfur cluster binding"/>
    <property type="evidence" value="ECO:0007669"/>
    <property type="project" value="UniProtKB-KW"/>
</dbReference>
<dbReference type="CDD" id="cd06214">
    <property type="entry name" value="PA_degradation_oxidoreductase_like"/>
    <property type="match status" value="1"/>
</dbReference>
<dbReference type="AlphaFoldDB" id="A0A7Y9YC74"/>
<keyword evidence="3" id="KW-0001">2Fe-2S</keyword>
<keyword evidence="2" id="KW-0285">Flavoprotein</keyword>
<feature type="domain" description="FAD-binding FR-type" evidence="12">
    <location>
        <begin position="330"/>
        <end position="433"/>
    </location>
</feature>
<dbReference type="GO" id="GO:0050660">
    <property type="term" value="F:flavin adenine dinucleotide binding"/>
    <property type="evidence" value="ECO:0007669"/>
    <property type="project" value="TreeGrafter"/>
</dbReference>
<dbReference type="InterPro" id="IPR017927">
    <property type="entry name" value="FAD-bd_FR_type"/>
</dbReference>
<dbReference type="InterPro" id="IPR012675">
    <property type="entry name" value="Beta-grasp_dom_sf"/>
</dbReference>
<dbReference type="GO" id="GO:0006629">
    <property type="term" value="P:lipid metabolic process"/>
    <property type="evidence" value="ECO:0007669"/>
    <property type="project" value="InterPro"/>
</dbReference>
<dbReference type="PANTHER" id="PTHR47354:SF8">
    <property type="entry name" value="1,2-PHENYLACETYL-COA EPOXIDASE, SUBUNIT E"/>
    <property type="match status" value="1"/>
</dbReference>
<keyword evidence="10" id="KW-1133">Transmembrane helix</keyword>
<dbReference type="CDD" id="cd00207">
    <property type="entry name" value="fer2"/>
    <property type="match status" value="1"/>
</dbReference>
<dbReference type="InterPro" id="IPR039261">
    <property type="entry name" value="FNR_nucleotide-bd"/>
</dbReference>
<proteinExistence type="predicted"/>
<feature type="transmembrane region" description="Helical" evidence="10">
    <location>
        <begin position="65"/>
        <end position="82"/>
    </location>
</feature>
<feature type="transmembrane region" description="Helical" evidence="10">
    <location>
        <begin position="103"/>
        <end position="122"/>
    </location>
</feature>
<keyword evidence="14" id="KW-1185">Reference proteome</keyword>
<dbReference type="GO" id="GO:0046872">
    <property type="term" value="F:metal ion binding"/>
    <property type="evidence" value="ECO:0007669"/>
    <property type="project" value="UniProtKB-KW"/>
</dbReference>
<comment type="cofactor">
    <cofactor evidence="1">
        <name>FAD</name>
        <dbReference type="ChEBI" id="CHEBI:57692"/>
    </cofactor>
</comment>
<reference evidence="13 14" key="1">
    <citation type="submission" date="2020-07" db="EMBL/GenBank/DDBJ databases">
        <title>Sequencing the genomes of 1000 actinobacteria strains.</title>
        <authorList>
            <person name="Klenk H.-P."/>
        </authorList>
    </citation>
    <scope>NUCLEOTIDE SEQUENCE [LARGE SCALE GENOMIC DNA]</scope>
    <source>
        <strain evidence="13 14">DSM 18248</strain>
    </source>
</reference>
<dbReference type="Proteomes" id="UP000537326">
    <property type="component" value="Unassembled WGS sequence"/>
</dbReference>
<dbReference type="InterPro" id="IPR050415">
    <property type="entry name" value="MRET"/>
</dbReference>
<evidence type="ECO:0000256" key="6">
    <source>
        <dbReference type="ARBA" id="ARBA00023002"/>
    </source>
</evidence>
<keyword evidence="4" id="KW-0479">Metal-binding</keyword>
<evidence type="ECO:0000256" key="4">
    <source>
        <dbReference type="ARBA" id="ARBA00022723"/>
    </source>
</evidence>
<evidence type="ECO:0000256" key="9">
    <source>
        <dbReference type="SAM" id="MobiDB-lite"/>
    </source>
</evidence>
<evidence type="ECO:0000256" key="1">
    <source>
        <dbReference type="ARBA" id="ARBA00001974"/>
    </source>
</evidence>
<protein>
    <submittedName>
        <fullName evidence="13">Ring-1,2-phenylacetyl-CoA epoxidase subunit PaaE</fullName>
    </submittedName>
</protein>
<keyword evidence="10" id="KW-0812">Transmembrane</keyword>
<keyword evidence="10" id="KW-0472">Membrane</keyword>
<dbReference type="Pfam" id="PF00111">
    <property type="entry name" value="Fer2"/>
    <property type="match status" value="1"/>
</dbReference>
<dbReference type="InterPro" id="IPR001433">
    <property type="entry name" value="OxRdtase_FAD/NAD-bd"/>
</dbReference>
<dbReference type="PROSITE" id="PS00197">
    <property type="entry name" value="2FE2S_FER_1"/>
    <property type="match status" value="1"/>
</dbReference>
<feature type="transmembrane region" description="Helical" evidence="10">
    <location>
        <begin position="40"/>
        <end position="59"/>
    </location>
</feature>
<dbReference type="PANTHER" id="PTHR47354">
    <property type="entry name" value="NADH OXIDOREDUCTASE HCR"/>
    <property type="match status" value="1"/>
</dbReference>
<keyword evidence="8" id="KW-0411">Iron-sulfur</keyword>
<feature type="domain" description="2Fe-2S ferredoxin-type" evidence="11">
    <location>
        <begin position="579"/>
        <end position="669"/>
    </location>
</feature>
<name>A0A7Y9YC74_9ACTN</name>
<dbReference type="Gene3D" id="3.40.50.80">
    <property type="entry name" value="Nucleotide-binding domain of ferredoxin-NADP reductase (FNR) module"/>
    <property type="match status" value="1"/>
</dbReference>
<evidence type="ECO:0000259" key="12">
    <source>
        <dbReference type="PROSITE" id="PS51384"/>
    </source>
</evidence>
<evidence type="ECO:0000313" key="14">
    <source>
        <dbReference type="Proteomes" id="UP000537326"/>
    </source>
</evidence>
<dbReference type="Gene3D" id="2.40.30.10">
    <property type="entry name" value="Translation factors"/>
    <property type="match status" value="1"/>
</dbReference>
<dbReference type="RefSeq" id="WP_179530471.1">
    <property type="nucleotide sequence ID" value="NZ_BAAAPP010000012.1"/>
</dbReference>
<feature type="region of interest" description="Disordered" evidence="9">
    <location>
        <begin position="1"/>
        <end position="30"/>
    </location>
</feature>
<evidence type="ECO:0000256" key="8">
    <source>
        <dbReference type="ARBA" id="ARBA00023014"/>
    </source>
</evidence>
<dbReference type="Gene3D" id="3.10.20.30">
    <property type="match status" value="1"/>
</dbReference>
<gene>
    <name evidence="13" type="ORF">BKA05_001023</name>
</gene>
<dbReference type="Pfam" id="PF00175">
    <property type="entry name" value="NAD_binding_1"/>
    <property type="match status" value="1"/>
</dbReference>
<dbReference type="Pfam" id="PF00487">
    <property type="entry name" value="FA_desaturase"/>
    <property type="match status" value="1"/>
</dbReference>
<organism evidence="13 14">
    <name type="scientific">Nocardioides marinus</name>
    <dbReference type="NCBI Taxonomy" id="374514"/>
    <lineage>
        <taxon>Bacteria</taxon>
        <taxon>Bacillati</taxon>
        <taxon>Actinomycetota</taxon>
        <taxon>Actinomycetes</taxon>
        <taxon>Propionibacteriales</taxon>
        <taxon>Nocardioidaceae</taxon>
        <taxon>Nocardioides</taxon>
    </lineage>
</organism>
<evidence type="ECO:0000313" key="13">
    <source>
        <dbReference type="EMBL" id="NYI09508.1"/>
    </source>
</evidence>
<keyword evidence="6" id="KW-0560">Oxidoreductase</keyword>
<comment type="caution">
    <text evidence="13">The sequence shown here is derived from an EMBL/GenBank/DDBJ whole genome shotgun (WGS) entry which is preliminary data.</text>
</comment>
<dbReference type="Pfam" id="PF00970">
    <property type="entry name" value="FAD_binding_6"/>
    <property type="match status" value="1"/>
</dbReference>
<dbReference type="InterPro" id="IPR005804">
    <property type="entry name" value="FA_desaturase_dom"/>
</dbReference>
<dbReference type="PROSITE" id="PS51085">
    <property type="entry name" value="2FE2S_FER_2"/>
    <property type="match status" value="1"/>
</dbReference>
<keyword evidence="7" id="KW-0408">Iron</keyword>
<feature type="transmembrane region" description="Helical" evidence="10">
    <location>
        <begin position="175"/>
        <end position="194"/>
    </location>
</feature>
<evidence type="ECO:0000256" key="7">
    <source>
        <dbReference type="ARBA" id="ARBA00023004"/>
    </source>
</evidence>
<evidence type="ECO:0000256" key="5">
    <source>
        <dbReference type="ARBA" id="ARBA00022827"/>
    </source>
</evidence>
<evidence type="ECO:0000256" key="3">
    <source>
        <dbReference type="ARBA" id="ARBA00022714"/>
    </source>
</evidence>
<dbReference type="PROSITE" id="PS51384">
    <property type="entry name" value="FAD_FR"/>
    <property type="match status" value="1"/>
</dbReference>
<dbReference type="InterPro" id="IPR006058">
    <property type="entry name" value="2Fe2S_fd_BS"/>
</dbReference>
<evidence type="ECO:0000259" key="11">
    <source>
        <dbReference type="PROSITE" id="PS51085"/>
    </source>
</evidence>
<dbReference type="SUPFAM" id="SSF52343">
    <property type="entry name" value="Ferredoxin reductase-like, C-terminal NADP-linked domain"/>
    <property type="match status" value="1"/>
</dbReference>
<dbReference type="SUPFAM" id="SSF63380">
    <property type="entry name" value="Riboflavin synthase domain-like"/>
    <property type="match status" value="1"/>
</dbReference>
<dbReference type="InterPro" id="IPR001041">
    <property type="entry name" value="2Fe-2S_ferredoxin-type"/>
</dbReference>
<evidence type="ECO:0000256" key="10">
    <source>
        <dbReference type="SAM" id="Phobius"/>
    </source>
</evidence>
<dbReference type="GO" id="GO:0016491">
    <property type="term" value="F:oxidoreductase activity"/>
    <property type="evidence" value="ECO:0007669"/>
    <property type="project" value="UniProtKB-KW"/>
</dbReference>
<dbReference type="EMBL" id="JACBZI010000001">
    <property type="protein sequence ID" value="NYI09508.1"/>
    <property type="molecule type" value="Genomic_DNA"/>
</dbReference>
<keyword evidence="5" id="KW-0274">FAD</keyword>
<feature type="compositionally biased region" description="Low complexity" evidence="9">
    <location>
        <begin position="1"/>
        <end position="16"/>
    </location>
</feature>
<dbReference type="InterPro" id="IPR017938">
    <property type="entry name" value="Riboflavin_synthase-like_b-brl"/>
</dbReference>
<dbReference type="InterPro" id="IPR036010">
    <property type="entry name" value="2Fe-2S_ferredoxin-like_sf"/>
</dbReference>
<dbReference type="SUPFAM" id="SSF54292">
    <property type="entry name" value="2Fe-2S ferredoxin-like"/>
    <property type="match status" value="1"/>
</dbReference>
<dbReference type="InterPro" id="IPR008333">
    <property type="entry name" value="Cbr1-like_FAD-bd_dom"/>
</dbReference>